<dbReference type="Gene3D" id="3.30.300.210">
    <property type="entry name" value="Nutrient germinant receptor protein C, domain 3"/>
    <property type="match status" value="1"/>
</dbReference>
<keyword evidence="11" id="KW-1185">Reference proteome</keyword>
<dbReference type="STRING" id="1173111.SAMN05444955_11414"/>
<sequence length="303" mass="34411">MGYTPRNTRDQLGKQISGRVRTYKNRILLFGEALAKKNIYPYLDVFYRDPRASLNARIAVVQGKAEDILHLGKVGNTLIGQHLDELIESAENLTMVPRENVQLICPVMLDPGQDFALPYLKLSPDKNGVAIVGTAMFHGSRMTGSLNVDESRLFLLMMNGIGQEARMTKMIHPGERSPGGYITIDVLRRTKRDMKVKINPDGEVDVWVDVSLQAEVEEYPRDQLNEPNMLDKLGKQLSAILTDDARKLIAKMQRARFDGFGVGRELIAFHPEVWKKKNWDRDYPKVRFHPQVEVELVRSGIIN</sequence>
<dbReference type="PANTHER" id="PTHR35789:SF1">
    <property type="entry name" value="SPORE GERMINATION PROTEIN B3"/>
    <property type="match status" value="1"/>
</dbReference>
<organism evidence="10 11">
    <name type="scientific">Lihuaxuella thermophila</name>
    <dbReference type="NCBI Taxonomy" id="1173111"/>
    <lineage>
        <taxon>Bacteria</taxon>
        <taxon>Bacillati</taxon>
        <taxon>Bacillota</taxon>
        <taxon>Bacilli</taxon>
        <taxon>Bacillales</taxon>
        <taxon>Thermoactinomycetaceae</taxon>
        <taxon>Lihuaxuella</taxon>
    </lineage>
</organism>
<keyword evidence="3" id="KW-0309">Germination</keyword>
<dbReference type="EMBL" id="FOCQ01000014">
    <property type="protein sequence ID" value="SEN55085.1"/>
    <property type="molecule type" value="Genomic_DNA"/>
</dbReference>
<protein>
    <submittedName>
        <fullName evidence="10">Germination protein, Ger(X)C family</fullName>
    </submittedName>
</protein>
<accession>A0A1H8HG44</accession>
<keyword evidence="5" id="KW-0472">Membrane</keyword>
<dbReference type="AlphaFoldDB" id="A0A1H8HG44"/>
<dbReference type="Pfam" id="PF05504">
    <property type="entry name" value="Spore_GerAC"/>
    <property type="match status" value="1"/>
</dbReference>
<dbReference type="NCBIfam" id="TIGR02887">
    <property type="entry name" value="spore_ger_x_C"/>
    <property type="match status" value="1"/>
</dbReference>
<evidence type="ECO:0000313" key="10">
    <source>
        <dbReference type="EMBL" id="SEN55085.1"/>
    </source>
</evidence>
<evidence type="ECO:0000256" key="3">
    <source>
        <dbReference type="ARBA" id="ARBA00022544"/>
    </source>
</evidence>
<keyword evidence="7" id="KW-0449">Lipoprotein</keyword>
<dbReference type="InterPro" id="IPR008844">
    <property type="entry name" value="Spore_GerAC-like"/>
</dbReference>
<feature type="domain" description="Spore germination protein N-terminal" evidence="9">
    <location>
        <begin position="2"/>
        <end position="122"/>
    </location>
</feature>
<comment type="subcellular location">
    <subcellularLocation>
        <location evidence="1">Membrane</location>
        <topology evidence="1">Lipid-anchor</topology>
    </subcellularLocation>
</comment>
<gene>
    <name evidence="10" type="ORF">SAMN05444955_11414</name>
</gene>
<name>A0A1H8HG44_9BACL</name>
<reference evidence="10 11" key="1">
    <citation type="submission" date="2016-10" db="EMBL/GenBank/DDBJ databases">
        <authorList>
            <person name="de Groot N.N."/>
        </authorList>
    </citation>
    <scope>NUCLEOTIDE SEQUENCE [LARGE SCALE GENOMIC DNA]</scope>
    <source>
        <strain evidence="10 11">DSM 46701</strain>
    </source>
</reference>
<comment type="similarity">
    <text evidence="2">Belongs to the GerABKC lipoprotein family.</text>
</comment>
<evidence type="ECO:0000256" key="4">
    <source>
        <dbReference type="ARBA" id="ARBA00022729"/>
    </source>
</evidence>
<dbReference type="InterPro" id="IPR038501">
    <property type="entry name" value="Spore_GerAC_C_sf"/>
</dbReference>
<dbReference type="GO" id="GO:0016020">
    <property type="term" value="C:membrane"/>
    <property type="evidence" value="ECO:0007669"/>
    <property type="project" value="UniProtKB-SubCell"/>
</dbReference>
<evidence type="ECO:0000256" key="7">
    <source>
        <dbReference type="ARBA" id="ARBA00023288"/>
    </source>
</evidence>
<dbReference type="PANTHER" id="PTHR35789">
    <property type="entry name" value="SPORE GERMINATION PROTEIN B3"/>
    <property type="match status" value="1"/>
</dbReference>
<evidence type="ECO:0000256" key="5">
    <source>
        <dbReference type="ARBA" id="ARBA00023136"/>
    </source>
</evidence>
<evidence type="ECO:0000256" key="6">
    <source>
        <dbReference type="ARBA" id="ARBA00023139"/>
    </source>
</evidence>
<evidence type="ECO:0000313" key="11">
    <source>
        <dbReference type="Proteomes" id="UP000199695"/>
    </source>
</evidence>
<evidence type="ECO:0000256" key="1">
    <source>
        <dbReference type="ARBA" id="ARBA00004635"/>
    </source>
</evidence>
<dbReference type="GO" id="GO:0009847">
    <property type="term" value="P:spore germination"/>
    <property type="evidence" value="ECO:0007669"/>
    <property type="project" value="InterPro"/>
</dbReference>
<keyword evidence="4" id="KW-0732">Signal</keyword>
<dbReference type="InterPro" id="IPR057336">
    <property type="entry name" value="GerAC_N"/>
</dbReference>
<evidence type="ECO:0000256" key="2">
    <source>
        <dbReference type="ARBA" id="ARBA00007886"/>
    </source>
</evidence>
<feature type="domain" description="Spore germination GerAC-like C-terminal" evidence="8">
    <location>
        <begin position="133"/>
        <end position="300"/>
    </location>
</feature>
<evidence type="ECO:0000259" key="9">
    <source>
        <dbReference type="Pfam" id="PF25198"/>
    </source>
</evidence>
<proteinExistence type="inferred from homology"/>
<dbReference type="Pfam" id="PF25198">
    <property type="entry name" value="Spore_GerAC_N"/>
    <property type="match status" value="1"/>
</dbReference>
<evidence type="ECO:0000259" key="8">
    <source>
        <dbReference type="Pfam" id="PF05504"/>
    </source>
</evidence>
<dbReference type="InterPro" id="IPR046953">
    <property type="entry name" value="Spore_GerAC-like_C"/>
</dbReference>
<dbReference type="Proteomes" id="UP000199695">
    <property type="component" value="Unassembled WGS sequence"/>
</dbReference>
<keyword evidence="6" id="KW-0564">Palmitate</keyword>